<keyword evidence="1" id="KW-1188">Viral release from host cell</keyword>
<evidence type="ECO:0000256" key="1">
    <source>
        <dbReference type="ARBA" id="ARBA00022612"/>
    </source>
</evidence>
<proteinExistence type="predicted"/>
<dbReference type="RefSeq" id="WP_085127045.1">
    <property type="nucleotide sequence ID" value="NZ_FWZX01000048.1"/>
</dbReference>
<keyword evidence="5" id="KW-1185">Reference proteome</keyword>
<name>A0A1Y6CRJ7_9PROT</name>
<accession>A0A1Y6CRJ7</accession>
<feature type="region of interest" description="Disordered" evidence="2">
    <location>
        <begin position="417"/>
        <end position="454"/>
    </location>
</feature>
<dbReference type="Pfam" id="PF17289">
    <property type="entry name" value="Terminase_6C"/>
    <property type="match status" value="1"/>
</dbReference>
<protein>
    <submittedName>
        <fullName evidence="4">Mu-like prophage FluMu protein gp28</fullName>
    </submittedName>
</protein>
<evidence type="ECO:0000256" key="2">
    <source>
        <dbReference type="SAM" id="MobiDB-lite"/>
    </source>
</evidence>
<dbReference type="Pfam" id="PF03237">
    <property type="entry name" value="Terminase_6N"/>
    <property type="match status" value="1"/>
</dbReference>
<dbReference type="Gene3D" id="3.40.50.300">
    <property type="entry name" value="P-loop containing nucleotide triphosphate hydrolases"/>
    <property type="match status" value="1"/>
</dbReference>
<dbReference type="AlphaFoldDB" id="A0A1Y6CRJ7"/>
<dbReference type="Proteomes" id="UP000192917">
    <property type="component" value="Unassembled WGS sequence"/>
</dbReference>
<evidence type="ECO:0000313" key="4">
    <source>
        <dbReference type="EMBL" id="SMF82988.1"/>
    </source>
</evidence>
<evidence type="ECO:0000259" key="3">
    <source>
        <dbReference type="Pfam" id="PF17289"/>
    </source>
</evidence>
<reference evidence="4 5" key="1">
    <citation type="submission" date="2017-04" db="EMBL/GenBank/DDBJ databases">
        <authorList>
            <person name="Afonso C.L."/>
            <person name="Miller P.J."/>
            <person name="Scott M.A."/>
            <person name="Spackman E."/>
            <person name="Goraichik I."/>
            <person name="Dimitrov K.M."/>
            <person name="Suarez D.L."/>
            <person name="Swayne D.E."/>
        </authorList>
    </citation>
    <scope>NUCLEOTIDE SEQUENCE [LARGE SCALE GENOMIC DNA]</scope>
    <source>
        <strain evidence="4 5">USBA 355</strain>
    </source>
</reference>
<sequence length="454" mass="51295">MTSIRDIALYGYQRRWIADRSRFKIGMWSRQVGKTFSTTLEMADDMAGGVVEARPAKWLMLSRGERQSKENLRQLIAHIKGYDVAFRELEADVSFGDEVYKSYEVRIADDIWCLALPASPDTARGYSANVYLDEFAIHKDSREIWGALFPVTSAGFKLRITSTAKGKANKFHELMTSADGRWSRHTVTIHDAVRDGLPRDVDEMREGLADEDLWAQEYECQWLDEASAWLPYDLITAVEDEKAGRPELYQGGPCYLGNDIAARNDLWVTWVLEEVGDVLWTREVRILKRAKFAEHDAVMDELFGRYRVARLSMDQTGMGEKPVEDAKRRYGESRVEGVLFTPGNKLVLATAGKQAFEDRRIRIPAGDIRLRADLHKLKKILGPTGTPRFVADSDAGGHADRAWSCFLAVNGATDNVPSYAYDSAPPKSDPRFHERAPEDDEPAGLRRSFGRGAY</sequence>
<dbReference type="EMBL" id="FWZX01000048">
    <property type="protein sequence ID" value="SMF82988.1"/>
    <property type="molecule type" value="Genomic_DNA"/>
</dbReference>
<dbReference type="InterPro" id="IPR035421">
    <property type="entry name" value="Terminase_6C"/>
</dbReference>
<dbReference type="InterPro" id="IPR027417">
    <property type="entry name" value="P-loop_NTPase"/>
</dbReference>
<dbReference type="STRING" id="560819.SAMN05428998_14834"/>
<organism evidence="4 5">
    <name type="scientific">Tistlia consotensis USBA 355</name>
    <dbReference type="NCBI Taxonomy" id="560819"/>
    <lineage>
        <taxon>Bacteria</taxon>
        <taxon>Pseudomonadati</taxon>
        <taxon>Pseudomonadota</taxon>
        <taxon>Alphaproteobacteria</taxon>
        <taxon>Rhodospirillales</taxon>
        <taxon>Rhodovibrionaceae</taxon>
        <taxon>Tistlia</taxon>
    </lineage>
</organism>
<dbReference type="Gene3D" id="3.30.420.240">
    <property type="match status" value="1"/>
</dbReference>
<feature type="domain" description="Terminase large subunit gp17-like C-terminal" evidence="3">
    <location>
        <begin position="257"/>
        <end position="410"/>
    </location>
</feature>
<evidence type="ECO:0000313" key="5">
    <source>
        <dbReference type="Proteomes" id="UP000192917"/>
    </source>
</evidence>
<gene>
    <name evidence="4" type="ORF">SAMN05428998_14834</name>
</gene>